<sequence>MDSNRNFFSILLIFMTAGCTSTGIAPTKEVMDNISLENGETTYYVIREDAFGGAAATVAVHCNNSQYRLKAGEFVKCPTNEKVNYLSAYVGDGLFFTEVLENNENIPPTEFNKFYLDKNDGNKFIFLSTSLFSDAGFNINNLISQENALAIIQDGYDVVGQPSSTSSVLRNTAIMNPFTKWSPKFVSYDVELPTQMKIMDKKDLDRIRKKRGVIVFQNSGNLFSFGLWSDNGYHGSLFRSSFIFIESSKAEETIHTYYGGKYVNLTVPVNDDGITFVYADTSIGWAAHNRQFTISTEKFFDKFLPKLEYLSYDKNAVTEIPMELVEEEGLKLMKSLRN</sequence>
<dbReference type="EMBL" id="BAET01000007">
    <property type="protein sequence ID" value="GAB55009.1"/>
    <property type="molecule type" value="Genomic_DNA"/>
</dbReference>
<gene>
    <name evidence="1" type="ORF">GPUN_0877</name>
</gene>
<organism evidence="1 2">
    <name type="scientific">Glaciecola punicea ACAM 611</name>
    <dbReference type="NCBI Taxonomy" id="1121923"/>
    <lineage>
        <taxon>Bacteria</taxon>
        <taxon>Pseudomonadati</taxon>
        <taxon>Pseudomonadota</taxon>
        <taxon>Gammaproteobacteria</taxon>
        <taxon>Alteromonadales</taxon>
        <taxon>Alteromonadaceae</taxon>
        <taxon>Glaciecola</taxon>
    </lineage>
</organism>
<reference evidence="1 2" key="2">
    <citation type="journal article" date="2017" name="Antonie Van Leeuwenhoek">
        <title>Rhizobium rhizosphaerae sp. nov., a novel species isolated from rice rhizosphere.</title>
        <authorList>
            <person name="Zhao J.J."/>
            <person name="Zhang J."/>
            <person name="Zhang R.J."/>
            <person name="Zhang C.W."/>
            <person name="Yin H.Q."/>
            <person name="Zhang X.X."/>
        </authorList>
    </citation>
    <scope>NUCLEOTIDE SEQUENCE [LARGE SCALE GENOMIC DNA]</scope>
    <source>
        <strain evidence="1 2">ACAM 611</strain>
    </source>
</reference>
<proteinExistence type="predicted"/>
<dbReference type="Proteomes" id="UP000053586">
    <property type="component" value="Unassembled WGS sequence"/>
</dbReference>
<accession>H5T9N2</accession>
<evidence type="ECO:0000313" key="1">
    <source>
        <dbReference type="EMBL" id="GAB55009.1"/>
    </source>
</evidence>
<comment type="caution">
    <text evidence="1">The sequence shown here is derived from an EMBL/GenBank/DDBJ whole genome shotgun (WGS) entry which is preliminary data.</text>
</comment>
<reference evidence="1 2" key="1">
    <citation type="journal article" date="2012" name="J. Bacteriol.">
        <title>Genome sequence of proteorhodopsin-containing sea ice bacterium Glaciecola punicea ACAM 611T.</title>
        <authorList>
            <person name="Qin Q.-L."/>
            <person name="Xie B.-B."/>
            <person name="Shu Y.-L."/>
            <person name="Rong J.-C."/>
            <person name="Zhao D.-L."/>
            <person name="Zhang X.-Y."/>
            <person name="Chen X.-L."/>
            <person name="Zhou B.-C."/>
            <person name="Zhanga Y.-Z."/>
        </authorList>
    </citation>
    <scope>NUCLEOTIDE SEQUENCE [LARGE SCALE GENOMIC DNA]</scope>
    <source>
        <strain evidence="1 2">ACAM 611</strain>
    </source>
</reference>
<dbReference type="PROSITE" id="PS51257">
    <property type="entry name" value="PROKAR_LIPOPROTEIN"/>
    <property type="match status" value="1"/>
</dbReference>
<keyword evidence="2" id="KW-1185">Reference proteome</keyword>
<dbReference type="AlphaFoldDB" id="H5T9N2"/>
<dbReference type="RefSeq" id="WP_006003676.1">
    <property type="nucleotide sequence ID" value="NZ_BAET01000007.1"/>
</dbReference>
<name>H5T9N2_9ALTE</name>
<protein>
    <recommendedName>
        <fullName evidence="3">Lipoprotein</fullName>
    </recommendedName>
</protein>
<evidence type="ECO:0008006" key="3">
    <source>
        <dbReference type="Google" id="ProtNLM"/>
    </source>
</evidence>
<evidence type="ECO:0000313" key="2">
    <source>
        <dbReference type="Proteomes" id="UP000053586"/>
    </source>
</evidence>